<proteinExistence type="inferred from homology"/>
<sequence>MRTFNRTFCLFVAVIISAWTFTSALKIISRAEWGARHPLATRPLRTPASHVFIHHSDGPTSSDVKSGSEIVRSIQDCHMDERGWSDIGYHFLIGGDGSIFEGRDWSNIGAHVANHNRKGHGIVFLGNFMEVAPTEAALTAAKDLINYAVKERHLRPNYFLKGHRQMGFTDCPGDRLYKIIRSWPNFRP</sequence>
<evidence type="ECO:0000259" key="9">
    <source>
        <dbReference type="SMART" id="SM00701"/>
    </source>
</evidence>
<feature type="domain" description="N-acetylmuramoyl-L-alanine amidase" evidence="8">
    <location>
        <begin position="37"/>
        <end position="173"/>
    </location>
</feature>
<keyword evidence="5" id="KW-1015">Disulfide bond</keyword>
<evidence type="ECO:0000313" key="10">
    <source>
        <dbReference type="EMBL" id="OQV16840.1"/>
    </source>
</evidence>
<evidence type="ECO:0000256" key="2">
    <source>
        <dbReference type="ARBA" id="ARBA00022588"/>
    </source>
</evidence>
<evidence type="ECO:0000256" key="1">
    <source>
        <dbReference type="ARBA" id="ARBA00007553"/>
    </source>
</evidence>
<dbReference type="InterPro" id="IPR006619">
    <property type="entry name" value="PGRP_domain_met/bac"/>
</dbReference>
<evidence type="ECO:0000313" key="11">
    <source>
        <dbReference type="Proteomes" id="UP000192578"/>
    </source>
</evidence>
<dbReference type="SMART" id="SM00644">
    <property type="entry name" value="Ami_2"/>
    <property type="match status" value="1"/>
</dbReference>
<feature type="chain" id="PRO_5012935591" description="Peptidoglycan-recognition protein" evidence="7">
    <location>
        <begin position="25"/>
        <end position="188"/>
    </location>
</feature>
<dbReference type="GO" id="GO:0008745">
    <property type="term" value="F:N-acetylmuramoyl-L-alanine amidase activity"/>
    <property type="evidence" value="ECO:0007669"/>
    <property type="project" value="InterPro"/>
</dbReference>
<reference evidence="11" key="1">
    <citation type="submission" date="2017-01" db="EMBL/GenBank/DDBJ databases">
        <title>Comparative genomics of anhydrobiosis in the tardigrade Hypsibius dujardini.</title>
        <authorList>
            <person name="Yoshida Y."/>
            <person name="Koutsovoulos G."/>
            <person name="Laetsch D."/>
            <person name="Stevens L."/>
            <person name="Kumar S."/>
            <person name="Horikawa D."/>
            <person name="Ishino K."/>
            <person name="Komine S."/>
            <person name="Tomita M."/>
            <person name="Blaxter M."/>
            <person name="Arakawa K."/>
        </authorList>
    </citation>
    <scope>NUCLEOTIDE SEQUENCE [LARGE SCALE GENOMIC DNA]</scope>
    <source>
        <strain evidence="11">Z151</strain>
    </source>
</reference>
<dbReference type="InterPro" id="IPR002502">
    <property type="entry name" value="Amidase_domain"/>
</dbReference>
<evidence type="ECO:0000256" key="3">
    <source>
        <dbReference type="ARBA" id="ARBA00022729"/>
    </source>
</evidence>
<comment type="caution">
    <text evidence="10">The sequence shown here is derived from an EMBL/GenBank/DDBJ whole genome shotgun (WGS) entry which is preliminary data.</text>
</comment>
<gene>
    <name evidence="10" type="ORF">BV898_09012</name>
</gene>
<dbReference type="Pfam" id="PF01510">
    <property type="entry name" value="Amidase_2"/>
    <property type="match status" value="1"/>
</dbReference>
<evidence type="ECO:0000256" key="7">
    <source>
        <dbReference type="SAM" id="SignalP"/>
    </source>
</evidence>
<comment type="similarity">
    <text evidence="1 6">Belongs to the N-acetylmuramoyl-L-alanine amidase 2 family.</text>
</comment>
<dbReference type="Gene3D" id="3.40.80.10">
    <property type="entry name" value="Peptidoglycan recognition protein-like"/>
    <property type="match status" value="1"/>
</dbReference>
<dbReference type="AlphaFoldDB" id="A0A1W0WNP4"/>
<dbReference type="EMBL" id="MTYJ01000069">
    <property type="protein sequence ID" value="OQV16840.1"/>
    <property type="molecule type" value="Genomic_DNA"/>
</dbReference>
<dbReference type="InterPro" id="IPR036505">
    <property type="entry name" value="Amidase/PGRP_sf"/>
</dbReference>
<dbReference type="InterPro" id="IPR015510">
    <property type="entry name" value="PGRP"/>
</dbReference>
<dbReference type="PANTHER" id="PTHR11022:SF41">
    <property type="entry name" value="PEPTIDOGLYCAN-RECOGNITION PROTEIN LC-RELATED"/>
    <property type="match status" value="1"/>
</dbReference>
<dbReference type="SUPFAM" id="SSF55846">
    <property type="entry name" value="N-acetylmuramoyl-L-alanine amidase-like"/>
    <property type="match status" value="1"/>
</dbReference>
<feature type="signal peptide" evidence="7">
    <location>
        <begin position="1"/>
        <end position="24"/>
    </location>
</feature>
<evidence type="ECO:0000256" key="4">
    <source>
        <dbReference type="ARBA" id="ARBA00022859"/>
    </source>
</evidence>
<dbReference type="OrthoDB" id="10001926at2759"/>
<dbReference type="GO" id="GO:0042834">
    <property type="term" value="F:peptidoglycan binding"/>
    <property type="evidence" value="ECO:0007669"/>
    <property type="project" value="InterPro"/>
</dbReference>
<dbReference type="GO" id="GO:0045087">
    <property type="term" value="P:innate immune response"/>
    <property type="evidence" value="ECO:0007669"/>
    <property type="project" value="UniProtKB-KW"/>
</dbReference>
<keyword evidence="3 7" id="KW-0732">Signal</keyword>
<evidence type="ECO:0000256" key="5">
    <source>
        <dbReference type="ARBA" id="ARBA00023157"/>
    </source>
</evidence>
<dbReference type="PIRSF" id="PIRSF037945">
    <property type="entry name" value="PGRPs"/>
    <property type="match status" value="1"/>
</dbReference>
<name>A0A1W0WNP4_HYPEX</name>
<organism evidence="10 11">
    <name type="scientific">Hypsibius exemplaris</name>
    <name type="common">Freshwater tardigrade</name>
    <dbReference type="NCBI Taxonomy" id="2072580"/>
    <lineage>
        <taxon>Eukaryota</taxon>
        <taxon>Metazoa</taxon>
        <taxon>Ecdysozoa</taxon>
        <taxon>Tardigrada</taxon>
        <taxon>Eutardigrada</taxon>
        <taxon>Parachela</taxon>
        <taxon>Hypsibioidea</taxon>
        <taxon>Hypsibiidae</taxon>
        <taxon>Hypsibius</taxon>
    </lineage>
</organism>
<dbReference type="SMART" id="SM00701">
    <property type="entry name" value="PGRP"/>
    <property type="match status" value="1"/>
</dbReference>
<feature type="domain" description="Peptidoglycan recognition protein family" evidence="9">
    <location>
        <begin position="25"/>
        <end position="167"/>
    </location>
</feature>
<accession>A0A1W0WNP4</accession>
<dbReference type="GO" id="GO:0008270">
    <property type="term" value="F:zinc ion binding"/>
    <property type="evidence" value="ECO:0007669"/>
    <property type="project" value="InterPro"/>
</dbReference>
<dbReference type="PANTHER" id="PTHR11022">
    <property type="entry name" value="PEPTIDOGLYCAN RECOGNITION PROTEIN"/>
    <property type="match status" value="1"/>
</dbReference>
<dbReference type="CDD" id="cd06583">
    <property type="entry name" value="PGRP"/>
    <property type="match status" value="1"/>
</dbReference>
<evidence type="ECO:0000259" key="8">
    <source>
        <dbReference type="SMART" id="SM00644"/>
    </source>
</evidence>
<dbReference type="GO" id="GO:0009253">
    <property type="term" value="P:peptidoglycan catabolic process"/>
    <property type="evidence" value="ECO:0007669"/>
    <property type="project" value="InterPro"/>
</dbReference>
<dbReference type="Proteomes" id="UP000192578">
    <property type="component" value="Unassembled WGS sequence"/>
</dbReference>
<keyword evidence="2 6" id="KW-0399">Innate immunity</keyword>
<protein>
    <recommendedName>
        <fullName evidence="6">Peptidoglycan-recognition protein</fullName>
    </recommendedName>
</protein>
<evidence type="ECO:0000256" key="6">
    <source>
        <dbReference type="PIRNR" id="PIRNR037945"/>
    </source>
</evidence>
<keyword evidence="11" id="KW-1185">Reference proteome</keyword>
<dbReference type="InterPro" id="IPR017331">
    <property type="entry name" value="Peptidoglycan_recognition"/>
</dbReference>
<keyword evidence="4 6" id="KW-0391">Immunity</keyword>
<dbReference type="FunFam" id="3.40.80.10:FF:000001">
    <property type="entry name" value="Peptidoglycan recognition protein 1"/>
    <property type="match status" value="1"/>
</dbReference>